<evidence type="ECO:0000256" key="1">
    <source>
        <dbReference type="ARBA" id="ARBA00001917"/>
    </source>
</evidence>
<keyword evidence="5" id="KW-0288">FMN</keyword>
<dbReference type="PRINTS" id="PR00368">
    <property type="entry name" value="FADPNR"/>
</dbReference>
<evidence type="ECO:0000256" key="3">
    <source>
        <dbReference type="ARBA" id="ARBA00011048"/>
    </source>
</evidence>
<feature type="domain" description="FAD/NAD(P)-binding" evidence="11">
    <location>
        <begin position="393"/>
        <end position="636"/>
    </location>
</feature>
<accession>E3IU84</accession>
<evidence type="ECO:0000313" key="12">
    <source>
        <dbReference type="EMBL" id="ADP82421.1"/>
    </source>
</evidence>
<keyword evidence="7" id="KW-0560">Oxidoreductase</keyword>
<gene>
    <name evidence="12" type="ordered locus">FraEuI1c_4425</name>
</gene>
<evidence type="ECO:0000256" key="2">
    <source>
        <dbReference type="ARBA" id="ARBA00001966"/>
    </source>
</evidence>
<evidence type="ECO:0000256" key="4">
    <source>
        <dbReference type="ARBA" id="ARBA00022630"/>
    </source>
</evidence>
<dbReference type="InterPro" id="IPR051793">
    <property type="entry name" value="NADH:flavin_oxidoreductase"/>
</dbReference>
<dbReference type="GO" id="GO:0010181">
    <property type="term" value="F:FMN binding"/>
    <property type="evidence" value="ECO:0007669"/>
    <property type="project" value="InterPro"/>
</dbReference>
<dbReference type="SUPFAM" id="SSF51971">
    <property type="entry name" value="Nucleotide-binding domain"/>
    <property type="match status" value="1"/>
</dbReference>
<proteinExistence type="inferred from homology"/>
<keyword evidence="8" id="KW-0408">Iron</keyword>
<evidence type="ECO:0000256" key="9">
    <source>
        <dbReference type="ARBA" id="ARBA00023014"/>
    </source>
</evidence>
<dbReference type="FunCoup" id="E3IU84">
    <property type="interactions" value="2"/>
</dbReference>
<dbReference type="HOGENOM" id="CLU_012153_1_1_11"/>
<dbReference type="RefSeq" id="WP_013425539.1">
    <property type="nucleotide sequence ID" value="NC_014666.1"/>
</dbReference>
<dbReference type="CDD" id="cd02803">
    <property type="entry name" value="OYE_like_FMN_family"/>
    <property type="match status" value="1"/>
</dbReference>
<dbReference type="GO" id="GO:0051536">
    <property type="term" value="F:iron-sulfur cluster binding"/>
    <property type="evidence" value="ECO:0007669"/>
    <property type="project" value="UniProtKB-KW"/>
</dbReference>
<dbReference type="GO" id="GO:0008670">
    <property type="term" value="F:2,4-dienoyl-CoA reductase (NADPH) activity"/>
    <property type="evidence" value="ECO:0007669"/>
    <property type="project" value="TreeGrafter"/>
</dbReference>
<dbReference type="STRING" id="298654.FraEuI1c_4425"/>
<evidence type="ECO:0000313" key="13">
    <source>
        <dbReference type="Proteomes" id="UP000002484"/>
    </source>
</evidence>
<dbReference type="PANTHER" id="PTHR42917">
    <property type="entry name" value="2,4-DIENOYL-COA REDUCTASE"/>
    <property type="match status" value="1"/>
</dbReference>
<dbReference type="Pfam" id="PF00724">
    <property type="entry name" value="Oxidored_FMN"/>
    <property type="match status" value="1"/>
</dbReference>
<dbReference type="PANTHER" id="PTHR42917:SF2">
    <property type="entry name" value="2,4-DIENOYL-COA REDUCTASE [(2E)-ENOYL-COA-PRODUCING]"/>
    <property type="match status" value="1"/>
</dbReference>
<keyword evidence="13" id="KW-1185">Reference proteome</keyword>
<comment type="similarity">
    <text evidence="3">In the N-terminal section; belongs to the NADH:flavin oxidoreductase/NADH oxidase family.</text>
</comment>
<keyword evidence="6" id="KW-0479">Metal-binding</keyword>
<dbReference type="Proteomes" id="UP000002484">
    <property type="component" value="Chromosome"/>
</dbReference>
<evidence type="ECO:0000256" key="6">
    <source>
        <dbReference type="ARBA" id="ARBA00022723"/>
    </source>
</evidence>
<evidence type="ECO:0000256" key="5">
    <source>
        <dbReference type="ARBA" id="ARBA00022643"/>
    </source>
</evidence>
<dbReference type="InParanoid" id="E3IU84"/>
<dbReference type="PRINTS" id="PR00411">
    <property type="entry name" value="PNDRDTASEI"/>
</dbReference>
<name>E3IU84_PSEI1</name>
<dbReference type="GO" id="GO:0033543">
    <property type="term" value="P:fatty acid beta-oxidation, unsaturated, even number, reductase/isomerase pathway"/>
    <property type="evidence" value="ECO:0007669"/>
    <property type="project" value="TreeGrafter"/>
</dbReference>
<dbReference type="Gene3D" id="3.20.20.70">
    <property type="entry name" value="Aldolase class I"/>
    <property type="match status" value="1"/>
</dbReference>
<keyword evidence="9" id="KW-0411">Iron-sulfur</keyword>
<dbReference type="eggNOG" id="COG1902">
    <property type="taxonomic scope" value="Bacteria"/>
</dbReference>
<dbReference type="InterPro" id="IPR036188">
    <property type="entry name" value="FAD/NAD-bd_sf"/>
</dbReference>
<comment type="cofactor">
    <cofactor evidence="1">
        <name>FMN</name>
        <dbReference type="ChEBI" id="CHEBI:58210"/>
    </cofactor>
</comment>
<evidence type="ECO:0000259" key="11">
    <source>
        <dbReference type="Pfam" id="PF07992"/>
    </source>
</evidence>
<dbReference type="OrthoDB" id="3169239at2"/>
<dbReference type="Pfam" id="PF07992">
    <property type="entry name" value="Pyr_redox_2"/>
    <property type="match status" value="1"/>
</dbReference>
<evidence type="ECO:0000256" key="7">
    <source>
        <dbReference type="ARBA" id="ARBA00023002"/>
    </source>
</evidence>
<feature type="domain" description="NADH:flavin oxidoreductase/NADH oxidase N-terminal" evidence="10">
    <location>
        <begin position="14"/>
        <end position="347"/>
    </location>
</feature>
<dbReference type="InterPro" id="IPR013785">
    <property type="entry name" value="Aldolase_TIM"/>
</dbReference>
<evidence type="ECO:0000256" key="8">
    <source>
        <dbReference type="ARBA" id="ARBA00023004"/>
    </source>
</evidence>
<dbReference type="GO" id="GO:0046872">
    <property type="term" value="F:metal ion binding"/>
    <property type="evidence" value="ECO:0007669"/>
    <property type="project" value="UniProtKB-KW"/>
</dbReference>
<dbReference type="EMBL" id="CP002299">
    <property type="protein sequence ID" value="ADP82421.1"/>
    <property type="molecule type" value="Genomic_DNA"/>
</dbReference>
<reference evidence="12 13" key="1">
    <citation type="submission" date="2010-10" db="EMBL/GenBank/DDBJ databases">
        <title>Complete sequence of Frankia sp. EuI1c.</title>
        <authorList>
            <consortium name="US DOE Joint Genome Institute"/>
            <person name="Lucas S."/>
            <person name="Copeland A."/>
            <person name="Lapidus A."/>
            <person name="Cheng J.-F."/>
            <person name="Bruce D."/>
            <person name="Goodwin L."/>
            <person name="Pitluck S."/>
            <person name="Chertkov O."/>
            <person name="Detter J.C."/>
            <person name="Han C."/>
            <person name="Tapia R."/>
            <person name="Land M."/>
            <person name="Hauser L."/>
            <person name="Jeffries C."/>
            <person name="Kyrpides N."/>
            <person name="Ivanova N."/>
            <person name="Mikhailova N."/>
            <person name="Beauchemin N."/>
            <person name="Sen A."/>
            <person name="Sur S.A."/>
            <person name="Gtari M."/>
            <person name="Wall L."/>
            <person name="Tisa L."/>
            <person name="Woyke T."/>
        </authorList>
    </citation>
    <scope>NUCLEOTIDE SEQUENCE [LARGE SCALE GENOMIC DNA]</scope>
    <source>
        <strain evidence="13">DSM 45817 / CECT 9037 / EuI1c</strain>
    </source>
</reference>
<comment type="cofactor">
    <cofactor evidence="2">
        <name>[4Fe-4S] cluster</name>
        <dbReference type="ChEBI" id="CHEBI:49883"/>
    </cofactor>
</comment>
<dbReference type="AlphaFoldDB" id="E3IU84"/>
<dbReference type="SUPFAM" id="SSF51395">
    <property type="entry name" value="FMN-linked oxidoreductases"/>
    <property type="match status" value="1"/>
</dbReference>
<dbReference type="Gene3D" id="3.50.50.60">
    <property type="entry name" value="FAD/NAD(P)-binding domain"/>
    <property type="match status" value="1"/>
</dbReference>
<keyword evidence="4" id="KW-0285">Flavoprotein</keyword>
<dbReference type="InterPro" id="IPR023753">
    <property type="entry name" value="FAD/NAD-binding_dom"/>
</dbReference>
<protein>
    <submittedName>
        <fullName evidence="12">NADH:flavin oxidoreductase/NADH oxidase</fullName>
    </submittedName>
</protein>
<organism evidence="12 13">
    <name type="scientific">Pseudofrankia inefficax (strain DSM 45817 / CECT 9037 / DDB 130130 / EuI1c)</name>
    <name type="common">Frankia inefficax</name>
    <dbReference type="NCBI Taxonomy" id="298654"/>
    <lineage>
        <taxon>Bacteria</taxon>
        <taxon>Bacillati</taxon>
        <taxon>Actinomycetota</taxon>
        <taxon>Actinomycetes</taxon>
        <taxon>Frankiales</taxon>
        <taxon>Frankiaceae</taxon>
        <taxon>Pseudofrankia</taxon>
    </lineage>
</organism>
<evidence type="ECO:0000259" key="10">
    <source>
        <dbReference type="Pfam" id="PF00724"/>
    </source>
</evidence>
<dbReference type="Gene3D" id="3.40.50.720">
    <property type="entry name" value="NAD(P)-binding Rossmann-like Domain"/>
    <property type="match status" value="1"/>
</dbReference>
<dbReference type="KEGG" id="fri:FraEuI1c_4425"/>
<dbReference type="InterPro" id="IPR001155">
    <property type="entry name" value="OxRdtase_FMN_N"/>
</dbReference>
<sequence length="671" mass="73035">MPHNYPTVSSYPTLFSPLTLGPRTARNRIWMVAHATEFSTDGTFADASADYYAERARGGAAVITMEAMAVHPSTQPRRGVILAYDPAVVDSYRKVAAAVHPHGTLLLAQLWHRGRQTDGIISRRPTWAPSPVPDTVYREIPHEMTAAEIDELVEHYVLAARHAMDGGVDGIEIHGLAHGYLLGQFLSPATNHRSDAYGGSFENRLRIVRRIVEDVRAAVPADRVLGIRLNSNDGDGQPGLGNADWVRIAREVDGWGVLDYISTTQGTYLDRMQIYATSAARPAGYEVADTANLTRAVSIPVVAVGRITTPEMAEDILASSKAQFVGMARQLMADPLWPRKAEQGRPADIRPCVGANWCVASFARGPLSCLHNPRVGRERQFHEDDARPRRRRRVAVVGGGPAGLRAALTAAELGHQVTLFEQDEALGGQVTLIARAPSYREWSGVTDWLAGQLAQAEVKIQLGHRATADDLVGQYEAVVVATGSTPLRHGWTARHPERWGPKAARLAGSDQWNVYTPVEILTGRANLPHRILVVDDTGDRQAFVVAEHLVTNRHPVHVVSQYPQLGHAFADGHDLPFAFGELRRAGVTFTPNVEVSRIDADTVTLTDVFTTEATELTDIDGVVLILGNAANDGLARELDGSGPDVHLVGDAQAPRRVFNAIWEAEAAARRL</sequence>
<dbReference type="eggNOG" id="COG0446">
    <property type="taxonomic scope" value="Bacteria"/>
</dbReference>